<dbReference type="GO" id="GO:0031261">
    <property type="term" value="C:DNA replication preinitiation complex"/>
    <property type="evidence" value="ECO:0007669"/>
    <property type="project" value="TreeGrafter"/>
</dbReference>
<dbReference type="EMBL" id="JACEFI010000004">
    <property type="protein sequence ID" value="KAH0598819.1"/>
    <property type="molecule type" value="Genomic_DNA"/>
</dbReference>
<dbReference type="PANTHER" id="PTHR28124:SF1">
    <property type="entry name" value="DNA REPLICATION REGULATOR SLD2"/>
    <property type="match status" value="1"/>
</dbReference>
<dbReference type="Pfam" id="PF11719">
    <property type="entry name" value="Drc1-Sld2"/>
    <property type="match status" value="1"/>
</dbReference>
<comment type="caution">
    <text evidence="10">The sequence shown here is derived from an EMBL/GenBank/DDBJ whole genome shotgun (WGS) entry which is preliminary data.</text>
</comment>
<evidence type="ECO:0000256" key="5">
    <source>
        <dbReference type="ARBA" id="ARBA00023242"/>
    </source>
</evidence>
<dbReference type="GO" id="GO:0003688">
    <property type="term" value="F:DNA replication origin binding"/>
    <property type="evidence" value="ECO:0007669"/>
    <property type="project" value="TreeGrafter"/>
</dbReference>
<evidence type="ECO:0000256" key="7">
    <source>
        <dbReference type="ARBA" id="ARBA00025253"/>
    </source>
</evidence>
<feature type="compositionally biased region" description="Basic and acidic residues" evidence="9">
    <location>
        <begin position="538"/>
        <end position="556"/>
    </location>
</feature>
<proteinExistence type="inferred from homology"/>
<sequence>MKSGCFTSQWRGFNGKSGAKGPPQSRDLKEDDVTSGLVRAAVASAPSGTKNRVALLKWGPTRRVFTTRRQTWTESPDHTTLQHATHNAVLFQAPRSIFACETLQSTYLRVIMDDETRSRYENKAKDLRTELKAWESEWAQAHGGSKPGRQDIKDNPDIAQKYKDYNKARDILSGKQSPPAKSEPKPKKRQPDPILTETPLKRTKYAQTPSKQRTHDEDLMNTPAISRKLFSPAPVTSLGPTPQRDGRVLGLFDLLVEKELGTPSKKDTSKPSGTPGRSRGNVQSTPSKRTGSYDHESSTRLGRTPMSSSKRNALNTFATPMKNRRGSLDAKTPSSVSKLQFDTPAFLKRHSLPVVDENAMFADPSPLRLPRKPLVRGLSEIVASLRKVEDDVLDDDDDLDALRAAENEDTDIRRPTSPSLGTRQASDPAAISTPAIVEDSQRPALLGGFDDENMYDSPVEDAVDHNGNPLPVYKKKGQKRTTRKVNIKPTRIKRPENTPKDGNGDEDGEDVVPETQLNNGPDADFADVASGSDFENEEPAKSTDKPAKATKKEGAVKKVARKVNELAHANFHRLKLRNNGAKGGPGYNSRFRRRR</sequence>
<protein>
    <recommendedName>
        <fullName evidence="3 8">DNA replication regulator SLD2</fullName>
    </recommendedName>
</protein>
<feature type="compositionally biased region" description="Basic and acidic residues" evidence="9">
    <location>
        <begin position="260"/>
        <end position="269"/>
    </location>
</feature>
<feature type="compositionally biased region" description="Polar residues" evidence="9">
    <location>
        <begin position="1"/>
        <end position="11"/>
    </location>
</feature>
<dbReference type="GO" id="GO:0006270">
    <property type="term" value="P:DNA replication initiation"/>
    <property type="evidence" value="ECO:0007669"/>
    <property type="project" value="UniProtKB-UniRule"/>
</dbReference>
<dbReference type="PANTHER" id="PTHR28124">
    <property type="entry name" value="DNA REPLICATION REGULATOR SLD2"/>
    <property type="match status" value="1"/>
</dbReference>
<feature type="compositionally biased region" description="Acidic residues" evidence="9">
    <location>
        <begin position="449"/>
        <end position="461"/>
    </location>
</feature>
<dbReference type="GO" id="GO:0003697">
    <property type="term" value="F:single-stranded DNA binding"/>
    <property type="evidence" value="ECO:0007669"/>
    <property type="project" value="TreeGrafter"/>
</dbReference>
<dbReference type="InterPro" id="IPR021110">
    <property type="entry name" value="DNA_rep_checkpnt_protein"/>
</dbReference>
<keyword evidence="4 8" id="KW-0235">DNA replication</keyword>
<feature type="compositionally biased region" description="Polar residues" evidence="9">
    <location>
        <begin position="280"/>
        <end position="290"/>
    </location>
</feature>
<feature type="compositionally biased region" description="Polar residues" evidence="9">
    <location>
        <begin position="416"/>
        <end position="425"/>
    </location>
</feature>
<dbReference type="GO" id="GO:1902977">
    <property type="term" value="P:mitotic DNA replication preinitiation complex assembly"/>
    <property type="evidence" value="ECO:0007669"/>
    <property type="project" value="TreeGrafter"/>
</dbReference>
<feature type="compositionally biased region" description="Basic and acidic residues" evidence="9">
    <location>
        <begin position="400"/>
        <end position="414"/>
    </location>
</feature>
<keyword evidence="6 8" id="KW-0131">Cell cycle</keyword>
<dbReference type="CDD" id="cd22289">
    <property type="entry name" value="RecQL4_SLD2_NTD"/>
    <property type="match status" value="1"/>
</dbReference>
<evidence type="ECO:0000256" key="8">
    <source>
        <dbReference type="RuleBase" id="RU367067"/>
    </source>
</evidence>
<evidence type="ECO:0000256" key="3">
    <source>
        <dbReference type="ARBA" id="ARBA00018363"/>
    </source>
</evidence>
<feature type="region of interest" description="Disordered" evidence="9">
    <location>
        <begin position="169"/>
        <end position="246"/>
    </location>
</feature>
<feature type="region of interest" description="Disordered" evidence="9">
    <location>
        <begin position="260"/>
        <end position="335"/>
    </location>
</feature>
<comment type="function">
    <text evidence="7 8">Has a role in the initiation of DNA replication. Required at S-phase checkpoint.</text>
</comment>
<evidence type="ECO:0000256" key="4">
    <source>
        <dbReference type="ARBA" id="ARBA00022705"/>
    </source>
</evidence>
<dbReference type="Proteomes" id="UP000764110">
    <property type="component" value="Unassembled WGS sequence"/>
</dbReference>
<evidence type="ECO:0000256" key="2">
    <source>
        <dbReference type="ARBA" id="ARBA00007276"/>
    </source>
</evidence>
<dbReference type="Gene3D" id="1.10.10.1460">
    <property type="match status" value="1"/>
</dbReference>
<name>A0A9P8S9Z8_9HYPO</name>
<organism evidence="10 11">
    <name type="scientific">Metarhizium humberi</name>
    <dbReference type="NCBI Taxonomy" id="2596975"/>
    <lineage>
        <taxon>Eukaryota</taxon>
        <taxon>Fungi</taxon>
        <taxon>Dikarya</taxon>
        <taxon>Ascomycota</taxon>
        <taxon>Pezizomycotina</taxon>
        <taxon>Sordariomycetes</taxon>
        <taxon>Hypocreomycetidae</taxon>
        <taxon>Hypocreales</taxon>
        <taxon>Clavicipitaceae</taxon>
        <taxon>Metarhizium</taxon>
    </lineage>
</organism>
<evidence type="ECO:0000256" key="9">
    <source>
        <dbReference type="SAM" id="MobiDB-lite"/>
    </source>
</evidence>
<keyword evidence="5 8" id="KW-0539">Nucleus</keyword>
<dbReference type="InterPro" id="IPR040203">
    <property type="entry name" value="Sld2"/>
</dbReference>
<feature type="compositionally biased region" description="Basic and acidic residues" evidence="9">
    <location>
        <begin position="493"/>
        <end position="503"/>
    </location>
</feature>
<gene>
    <name evidence="10" type="ORF">MHUMG1_02931</name>
</gene>
<feature type="compositionally biased region" description="Basic residues" evidence="9">
    <location>
        <begin position="473"/>
        <end position="492"/>
    </location>
</feature>
<feature type="region of interest" description="Disordered" evidence="9">
    <location>
        <begin position="389"/>
        <end position="556"/>
    </location>
</feature>
<comment type="similarity">
    <text evidence="2 8">Belongs to the SLD2 family.</text>
</comment>
<feature type="region of interest" description="Disordered" evidence="9">
    <location>
        <begin position="1"/>
        <end position="31"/>
    </location>
</feature>
<dbReference type="GO" id="GO:0000727">
    <property type="term" value="P:double-strand break repair via break-induced replication"/>
    <property type="evidence" value="ECO:0007669"/>
    <property type="project" value="TreeGrafter"/>
</dbReference>
<dbReference type="AlphaFoldDB" id="A0A9P8S9Z8"/>
<evidence type="ECO:0000313" key="11">
    <source>
        <dbReference type="Proteomes" id="UP000764110"/>
    </source>
</evidence>
<evidence type="ECO:0000313" key="10">
    <source>
        <dbReference type="EMBL" id="KAH0598819.1"/>
    </source>
</evidence>
<comment type="subcellular location">
    <subcellularLocation>
        <location evidence="1 8">Nucleus</location>
    </subcellularLocation>
</comment>
<reference evidence="10 11" key="1">
    <citation type="submission" date="2020-07" db="EMBL/GenBank/DDBJ databases">
        <title>Metarhizium humberi genome.</title>
        <authorList>
            <person name="Lysoe E."/>
        </authorList>
    </citation>
    <scope>NUCLEOTIDE SEQUENCE [LARGE SCALE GENOMIC DNA]</scope>
    <source>
        <strain evidence="10 11">ESALQ1638</strain>
    </source>
</reference>
<feature type="compositionally biased region" description="Basic and acidic residues" evidence="9">
    <location>
        <begin position="182"/>
        <end position="191"/>
    </location>
</feature>
<evidence type="ECO:0000256" key="1">
    <source>
        <dbReference type="ARBA" id="ARBA00004123"/>
    </source>
</evidence>
<evidence type="ECO:0000256" key="6">
    <source>
        <dbReference type="ARBA" id="ARBA00023306"/>
    </source>
</evidence>
<feature type="region of interest" description="Disordered" evidence="9">
    <location>
        <begin position="575"/>
        <end position="595"/>
    </location>
</feature>
<feature type="compositionally biased region" description="Polar residues" evidence="9">
    <location>
        <begin position="299"/>
        <end position="318"/>
    </location>
</feature>
<keyword evidence="11" id="KW-1185">Reference proteome</keyword>
<accession>A0A9P8S9Z8</accession>